<feature type="region of interest" description="Disordered" evidence="1">
    <location>
        <begin position="100"/>
        <end position="165"/>
    </location>
</feature>
<organism evidence="2 3">
    <name type="scientific">Trypanosoma vivax (strain Y486)</name>
    <dbReference type="NCBI Taxonomy" id="1055687"/>
    <lineage>
        <taxon>Eukaryota</taxon>
        <taxon>Discoba</taxon>
        <taxon>Euglenozoa</taxon>
        <taxon>Kinetoplastea</taxon>
        <taxon>Metakinetoplastina</taxon>
        <taxon>Trypanosomatida</taxon>
        <taxon>Trypanosomatidae</taxon>
        <taxon>Trypanosoma</taxon>
        <taxon>Duttonella</taxon>
    </lineage>
</organism>
<feature type="compositionally biased region" description="Low complexity" evidence="1">
    <location>
        <begin position="100"/>
        <end position="112"/>
    </location>
</feature>
<accession>F9WS88</accession>
<dbReference type="Proteomes" id="UP000009027">
    <property type="component" value="Unassembled WGS sequence"/>
</dbReference>
<evidence type="ECO:0000313" key="2">
    <source>
        <dbReference type="EMBL" id="CCD20426.1"/>
    </source>
</evidence>
<feature type="compositionally biased region" description="Polar residues" evidence="1">
    <location>
        <begin position="117"/>
        <end position="130"/>
    </location>
</feature>
<gene>
    <name evidence="2" type="ORF">TvY486_0032470</name>
</gene>
<sequence>MSIEAFRQALHPQNSNGASAQGTALGDNTNACANASTNKGCVIYKTGAKEGTAQTYWEQELNKAVNAWRAAVEKEQEERATAAHAARALAAAHEALAAATAENALTTQQQTEDGQNESDQQATAGTQSNKSQDKDSDTRARTHARQGNEQPRGDASNAHAANASNAPRRACHFAAAFAAWTAHTAAK</sequence>
<feature type="region of interest" description="Disordered" evidence="1">
    <location>
        <begin position="1"/>
        <end position="22"/>
    </location>
</feature>
<evidence type="ECO:0000256" key="1">
    <source>
        <dbReference type="SAM" id="MobiDB-lite"/>
    </source>
</evidence>
<evidence type="ECO:0000313" key="3">
    <source>
        <dbReference type="Proteomes" id="UP000009027"/>
    </source>
</evidence>
<dbReference type="EMBL" id="CAEX01005528">
    <property type="protein sequence ID" value="CCD20426.1"/>
    <property type="molecule type" value="Genomic_DNA"/>
</dbReference>
<feature type="compositionally biased region" description="Low complexity" evidence="1">
    <location>
        <begin position="155"/>
        <end position="165"/>
    </location>
</feature>
<feature type="compositionally biased region" description="Polar residues" evidence="1">
    <location>
        <begin position="11"/>
        <end position="22"/>
    </location>
</feature>
<proteinExistence type="predicted"/>
<name>F9WS88_TRYVY</name>
<keyword evidence="3" id="KW-1185">Reference proteome</keyword>
<dbReference type="AlphaFoldDB" id="F9WS88"/>
<dbReference type="VEuPathDB" id="TriTrypDB:TvY486_0032470"/>
<protein>
    <submittedName>
        <fullName evidence="2">Uncharacterized protein</fullName>
    </submittedName>
</protein>
<feature type="compositionally biased region" description="Basic and acidic residues" evidence="1">
    <location>
        <begin position="131"/>
        <end position="140"/>
    </location>
</feature>
<reference evidence="2 3" key="1">
    <citation type="journal article" date="2012" name="Proc. Natl. Acad. Sci. U.S.A.">
        <title>Antigenic diversity is generated by distinct evolutionary mechanisms in African trypanosome species.</title>
        <authorList>
            <person name="Jackson A.P."/>
            <person name="Berry A."/>
            <person name="Aslett M."/>
            <person name="Allison H.C."/>
            <person name="Burton P."/>
            <person name="Vavrova-Anderson J."/>
            <person name="Brown R."/>
            <person name="Browne H."/>
            <person name="Corton N."/>
            <person name="Hauser H."/>
            <person name="Gamble J."/>
            <person name="Gilderthorp R."/>
            <person name="Marcello L."/>
            <person name="McQuillan J."/>
            <person name="Otto T.D."/>
            <person name="Quail M.A."/>
            <person name="Sanders M.J."/>
            <person name="van Tonder A."/>
            <person name="Ginger M.L."/>
            <person name="Field M.C."/>
            <person name="Barry J.D."/>
            <person name="Hertz-Fowler C."/>
            <person name="Berriman M."/>
        </authorList>
    </citation>
    <scope>NUCLEOTIDE SEQUENCE</scope>
    <source>
        <strain evidence="2 3">Y486</strain>
    </source>
</reference>